<evidence type="ECO:0000256" key="1">
    <source>
        <dbReference type="SAM" id="MobiDB-lite"/>
    </source>
</evidence>
<reference evidence="2 3" key="1">
    <citation type="journal article" date="2019" name="Sci. Rep.">
        <title>Orb-weaving spider Araneus ventricosus genome elucidates the spidroin gene catalogue.</title>
        <authorList>
            <person name="Kono N."/>
            <person name="Nakamura H."/>
            <person name="Ohtoshi R."/>
            <person name="Moran D.A.P."/>
            <person name="Shinohara A."/>
            <person name="Yoshida Y."/>
            <person name="Fujiwara M."/>
            <person name="Mori M."/>
            <person name="Tomita M."/>
            <person name="Arakawa K."/>
        </authorList>
    </citation>
    <scope>NUCLEOTIDE SEQUENCE [LARGE SCALE GENOMIC DNA]</scope>
</reference>
<keyword evidence="3" id="KW-1185">Reference proteome</keyword>
<feature type="region of interest" description="Disordered" evidence="1">
    <location>
        <begin position="13"/>
        <end position="38"/>
    </location>
</feature>
<evidence type="ECO:0000313" key="3">
    <source>
        <dbReference type="Proteomes" id="UP000499080"/>
    </source>
</evidence>
<sequence length="92" mass="10606">MGFLAVHEKQTQLLEREPSRLSSKDRSGQQKLKGRANLKGEQTPWVPRDWDTSSYLKKVNLRGHCFSDSLGKSREIIRELQFGQSRSITTVF</sequence>
<proteinExistence type="predicted"/>
<feature type="compositionally biased region" description="Basic and acidic residues" evidence="1">
    <location>
        <begin position="13"/>
        <end position="28"/>
    </location>
</feature>
<accession>A0A4Y2N133</accession>
<comment type="caution">
    <text evidence="2">The sequence shown here is derived from an EMBL/GenBank/DDBJ whole genome shotgun (WGS) entry which is preliminary data.</text>
</comment>
<dbReference type="Proteomes" id="UP000499080">
    <property type="component" value="Unassembled WGS sequence"/>
</dbReference>
<protein>
    <submittedName>
        <fullName evidence="2">Uncharacterized protein</fullName>
    </submittedName>
</protein>
<organism evidence="2 3">
    <name type="scientific">Araneus ventricosus</name>
    <name type="common">Orbweaver spider</name>
    <name type="synonym">Epeira ventricosa</name>
    <dbReference type="NCBI Taxonomy" id="182803"/>
    <lineage>
        <taxon>Eukaryota</taxon>
        <taxon>Metazoa</taxon>
        <taxon>Ecdysozoa</taxon>
        <taxon>Arthropoda</taxon>
        <taxon>Chelicerata</taxon>
        <taxon>Arachnida</taxon>
        <taxon>Araneae</taxon>
        <taxon>Araneomorphae</taxon>
        <taxon>Entelegynae</taxon>
        <taxon>Araneoidea</taxon>
        <taxon>Araneidae</taxon>
        <taxon>Araneus</taxon>
    </lineage>
</organism>
<dbReference type="EMBL" id="BGPR01008240">
    <property type="protein sequence ID" value="GBN32449.1"/>
    <property type="molecule type" value="Genomic_DNA"/>
</dbReference>
<name>A0A4Y2N133_ARAVE</name>
<gene>
    <name evidence="2" type="ORF">AVEN_142287_1</name>
</gene>
<dbReference type="AlphaFoldDB" id="A0A4Y2N133"/>
<evidence type="ECO:0000313" key="2">
    <source>
        <dbReference type="EMBL" id="GBN32449.1"/>
    </source>
</evidence>